<gene>
    <name evidence="1" type="ORF">B0H16DRAFT_1477218</name>
</gene>
<reference evidence="1" key="1">
    <citation type="submission" date="2023-03" db="EMBL/GenBank/DDBJ databases">
        <title>Massive genome expansion in bonnet fungi (Mycena s.s.) driven by repeated elements and novel gene families across ecological guilds.</title>
        <authorList>
            <consortium name="Lawrence Berkeley National Laboratory"/>
            <person name="Harder C.B."/>
            <person name="Miyauchi S."/>
            <person name="Viragh M."/>
            <person name="Kuo A."/>
            <person name="Thoen E."/>
            <person name="Andreopoulos B."/>
            <person name="Lu D."/>
            <person name="Skrede I."/>
            <person name="Drula E."/>
            <person name="Henrissat B."/>
            <person name="Morin E."/>
            <person name="Kohler A."/>
            <person name="Barry K."/>
            <person name="LaButti K."/>
            <person name="Morin E."/>
            <person name="Salamov A."/>
            <person name="Lipzen A."/>
            <person name="Mereny Z."/>
            <person name="Hegedus B."/>
            <person name="Baldrian P."/>
            <person name="Stursova M."/>
            <person name="Weitz H."/>
            <person name="Taylor A."/>
            <person name="Grigoriev I.V."/>
            <person name="Nagy L.G."/>
            <person name="Martin F."/>
            <person name="Kauserud H."/>
        </authorList>
    </citation>
    <scope>NUCLEOTIDE SEQUENCE</scope>
    <source>
        <strain evidence="1">CBHHK182m</strain>
    </source>
</reference>
<evidence type="ECO:0000313" key="1">
    <source>
        <dbReference type="EMBL" id="KAJ7715601.1"/>
    </source>
</evidence>
<keyword evidence="2" id="KW-1185">Reference proteome</keyword>
<comment type="caution">
    <text evidence="1">The sequence shown here is derived from an EMBL/GenBank/DDBJ whole genome shotgun (WGS) entry which is preliminary data.</text>
</comment>
<accession>A0AAD7H9B5</accession>
<proteinExistence type="predicted"/>
<protein>
    <submittedName>
        <fullName evidence="1">Uncharacterized protein</fullName>
    </submittedName>
</protein>
<sequence>MKWYSVEVGNRLRPRRHACRDEQAVDASNDGPQTVLDCGSSSARRGKKVSGDIETLAEFNIIARRGNARGWGKVGRTLEWALQREGGIWGTGLAGKRTPLGGTGKGSRGWAAAGITVAAGVETVRRLMAGTWGTRGGEVVVDLEGRAVGGEMGAGRGEAAQWGCWVRDIDGGMRPGVRTSRGGGAAVWAGMVGFGGGRSGGSAVRGCGYIRAWVERRAVVVVVVWEERVANDGEPEDRDAEKFFYIKACHECGSPASHYGLTRDNTTVEFPPQRGIPNPVI</sequence>
<dbReference type="AlphaFoldDB" id="A0AAD7H9B5"/>
<dbReference type="EMBL" id="JARKIB010000304">
    <property type="protein sequence ID" value="KAJ7715601.1"/>
    <property type="molecule type" value="Genomic_DNA"/>
</dbReference>
<name>A0AAD7H9B5_9AGAR</name>
<evidence type="ECO:0000313" key="2">
    <source>
        <dbReference type="Proteomes" id="UP001215598"/>
    </source>
</evidence>
<organism evidence="1 2">
    <name type="scientific">Mycena metata</name>
    <dbReference type="NCBI Taxonomy" id="1033252"/>
    <lineage>
        <taxon>Eukaryota</taxon>
        <taxon>Fungi</taxon>
        <taxon>Dikarya</taxon>
        <taxon>Basidiomycota</taxon>
        <taxon>Agaricomycotina</taxon>
        <taxon>Agaricomycetes</taxon>
        <taxon>Agaricomycetidae</taxon>
        <taxon>Agaricales</taxon>
        <taxon>Marasmiineae</taxon>
        <taxon>Mycenaceae</taxon>
        <taxon>Mycena</taxon>
    </lineage>
</organism>
<dbReference type="Proteomes" id="UP001215598">
    <property type="component" value="Unassembled WGS sequence"/>
</dbReference>